<dbReference type="InterPro" id="IPR035068">
    <property type="entry name" value="TldD/PmbA_N"/>
</dbReference>
<dbReference type="EMBL" id="JAATVY010000003">
    <property type="protein sequence ID" value="NJC69539.1"/>
    <property type="molecule type" value="Genomic_DNA"/>
</dbReference>
<evidence type="ECO:0000313" key="2">
    <source>
        <dbReference type="EMBL" id="NJC69539.1"/>
    </source>
</evidence>
<dbReference type="SUPFAM" id="SSF111283">
    <property type="entry name" value="Putative modulator of DNA gyrase, PmbA/TldD"/>
    <property type="match status" value="1"/>
</dbReference>
<dbReference type="PANTHER" id="PTHR43666:SF1">
    <property type="entry name" value="CONSERVED PROTEIN"/>
    <property type="match status" value="1"/>
</dbReference>
<dbReference type="PANTHER" id="PTHR43666">
    <property type="entry name" value="TLDD PROTEIN"/>
    <property type="match status" value="1"/>
</dbReference>
<keyword evidence="3" id="KW-1185">Reference proteome</keyword>
<feature type="domain" description="Metalloprotease TldD/E C-terminal" evidence="1">
    <location>
        <begin position="221"/>
        <end position="460"/>
    </location>
</feature>
<dbReference type="InterPro" id="IPR036059">
    <property type="entry name" value="TldD/PmbA_sf"/>
</dbReference>
<evidence type="ECO:0000259" key="1">
    <source>
        <dbReference type="Pfam" id="PF19289"/>
    </source>
</evidence>
<dbReference type="Proteomes" id="UP000722989">
    <property type="component" value="Unassembled WGS sequence"/>
</dbReference>
<dbReference type="Pfam" id="PF19289">
    <property type="entry name" value="PmbA_TldD_3rd"/>
    <property type="match status" value="1"/>
</dbReference>
<proteinExistence type="predicted"/>
<sequence length="464" mass="48309">MTTHVETQLDVAGEVLDLVRAVSGADAEAEVLVTRQELALTRFANSYIHQNVADTVTSVRLRLHLDGRTAVGSSTQLGDGLRALVERTAAATRLSPPDPGWPGLTPTAPAATSGNVDEATVAATPEERALRVRAFIDAAGGLTTAGYFRVNYVSAAFANSAGQSLAGATTEAAMDGIARTGTSDGVARLASYRMADIDGAVLGARAAAKALASQDPVELPPGRYEVVLESDAVVDLLRNFAMYGFNGKAYLERRSFAQPGEQQFDPAVTIVEDVTAPRALGLPFDSEGTPKRRLELVAAGVTRNVAHDRRTAAQAGTESTGDAFPGARAMGPIPLGMTMVPPGPETPAGEAAGPAADASVLALVAGVRRGLLVTDFWYTRVLDPRPLVVTGLTRNGVWLIEDGEITQPVKNFRFTQAYPQALAPGAVLGVGSHLVAQPGDWGSESFVAPAVRLASWNFTGGASG</sequence>
<organism evidence="2 3">
    <name type="scientific">Planosporangium thailandense</name>
    <dbReference type="NCBI Taxonomy" id="765197"/>
    <lineage>
        <taxon>Bacteria</taxon>
        <taxon>Bacillati</taxon>
        <taxon>Actinomycetota</taxon>
        <taxon>Actinomycetes</taxon>
        <taxon>Micromonosporales</taxon>
        <taxon>Micromonosporaceae</taxon>
        <taxon>Planosporangium</taxon>
    </lineage>
</organism>
<name>A0ABX0XU63_9ACTN</name>
<reference evidence="2 3" key="1">
    <citation type="submission" date="2020-03" db="EMBL/GenBank/DDBJ databases">
        <title>WGS of the type strain of Planosporangium spp.</title>
        <authorList>
            <person name="Thawai C."/>
        </authorList>
    </citation>
    <scope>NUCLEOTIDE SEQUENCE [LARGE SCALE GENOMIC DNA]</scope>
    <source>
        <strain evidence="2 3">TBRC 5610</strain>
    </source>
</reference>
<evidence type="ECO:0000313" key="3">
    <source>
        <dbReference type="Proteomes" id="UP000722989"/>
    </source>
</evidence>
<gene>
    <name evidence="2" type="ORF">HC031_07360</name>
</gene>
<comment type="caution">
    <text evidence="2">The sequence shown here is derived from an EMBL/GenBank/DDBJ whole genome shotgun (WGS) entry which is preliminary data.</text>
</comment>
<dbReference type="InterPro" id="IPR045569">
    <property type="entry name" value="Metalloprtase-TldD/E_C"/>
</dbReference>
<accession>A0ABX0XU63</accession>
<protein>
    <submittedName>
        <fullName evidence="2">TldD/PmbA family protein</fullName>
    </submittedName>
</protein>
<dbReference type="Gene3D" id="3.30.2290.10">
    <property type="entry name" value="PmbA/TldD superfamily"/>
    <property type="match status" value="1"/>
</dbReference>
<dbReference type="RefSeq" id="WP_167924390.1">
    <property type="nucleotide sequence ID" value="NZ_JAATVY010000003.1"/>
</dbReference>